<feature type="transmembrane region" description="Helical" evidence="6">
    <location>
        <begin position="372"/>
        <end position="393"/>
    </location>
</feature>
<evidence type="ECO:0000256" key="6">
    <source>
        <dbReference type="SAM" id="Phobius"/>
    </source>
</evidence>
<dbReference type="InterPro" id="IPR011701">
    <property type="entry name" value="MFS"/>
</dbReference>
<dbReference type="Gene3D" id="1.20.1250.20">
    <property type="entry name" value="MFS general substrate transporter like domains"/>
    <property type="match status" value="1"/>
</dbReference>
<feature type="transmembrane region" description="Helical" evidence="6">
    <location>
        <begin position="282"/>
        <end position="300"/>
    </location>
</feature>
<keyword evidence="2" id="KW-0813">Transport</keyword>
<evidence type="ECO:0000313" key="8">
    <source>
        <dbReference type="EMBL" id="OFA10348.1"/>
    </source>
</evidence>
<keyword evidence="4 6" id="KW-1133">Transmembrane helix</keyword>
<name>A0A1E7XBF5_9LACO</name>
<comment type="caution">
    <text evidence="8">The sequence shown here is derived from an EMBL/GenBank/DDBJ whole genome shotgun (WGS) entry which is preliminary data.</text>
</comment>
<evidence type="ECO:0000256" key="3">
    <source>
        <dbReference type="ARBA" id="ARBA00022692"/>
    </source>
</evidence>
<evidence type="ECO:0000313" key="9">
    <source>
        <dbReference type="Proteomes" id="UP000177010"/>
    </source>
</evidence>
<feature type="transmembrane region" description="Helical" evidence="6">
    <location>
        <begin position="12"/>
        <end position="38"/>
    </location>
</feature>
<dbReference type="InterPro" id="IPR052524">
    <property type="entry name" value="MFS_Cyanate_Porter"/>
</dbReference>
<dbReference type="PANTHER" id="PTHR23523">
    <property type="match status" value="1"/>
</dbReference>
<feature type="transmembrane region" description="Helical" evidence="6">
    <location>
        <begin position="350"/>
        <end position="366"/>
    </location>
</feature>
<keyword evidence="5 6" id="KW-0472">Membrane</keyword>
<accession>A0A1E7XBF5</accession>
<evidence type="ECO:0000256" key="4">
    <source>
        <dbReference type="ARBA" id="ARBA00022989"/>
    </source>
</evidence>
<gene>
    <name evidence="8" type="primary">yycB</name>
    <name evidence="8" type="ORF">LASUN_19570</name>
</gene>
<keyword evidence="3 6" id="KW-0812">Transmembrane</keyword>
<feature type="transmembrane region" description="Helical" evidence="6">
    <location>
        <begin position="251"/>
        <end position="270"/>
    </location>
</feature>
<comment type="subcellular location">
    <subcellularLocation>
        <location evidence="1">Cell membrane</location>
        <topology evidence="1">Multi-pass membrane protein</topology>
    </subcellularLocation>
</comment>
<feature type="transmembrane region" description="Helical" evidence="6">
    <location>
        <begin position="105"/>
        <end position="130"/>
    </location>
</feature>
<dbReference type="RefSeq" id="WP_083274471.1">
    <property type="nucleotide sequence ID" value="NZ_JAZHVW010000023.1"/>
</dbReference>
<dbReference type="PANTHER" id="PTHR23523:SF2">
    <property type="entry name" value="2-NITROIMIDAZOLE TRANSPORTER"/>
    <property type="match status" value="1"/>
</dbReference>
<evidence type="ECO:0000256" key="5">
    <source>
        <dbReference type="ARBA" id="ARBA00023136"/>
    </source>
</evidence>
<feature type="transmembrane region" description="Helical" evidence="6">
    <location>
        <begin position="169"/>
        <end position="186"/>
    </location>
</feature>
<dbReference type="InterPro" id="IPR036259">
    <property type="entry name" value="MFS_trans_sf"/>
</dbReference>
<organism evidence="8 9">
    <name type="scientific">Lentilactobacillus sunkii</name>
    <dbReference type="NCBI Taxonomy" id="481719"/>
    <lineage>
        <taxon>Bacteria</taxon>
        <taxon>Bacillati</taxon>
        <taxon>Bacillota</taxon>
        <taxon>Bacilli</taxon>
        <taxon>Lactobacillales</taxon>
        <taxon>Lactobacillaceae</taxon>
        <taxon>Lentilactobacillus</taxon>
    </lineage>
</organism>
<dbReference type="EMBL" id="MIQE01000020">
    <property type="protein sequence ID" value="OFA10348.1"/>
    <property type="molecule type" value="Genomic_DNA"/>
</dbReference>
<dbReference type="InterPro" id="IPR020846">
    <property type="entry name" value="MFS_dom"/>
</dbReference>
<feature type="transmembrane region" description="Helical" evidence="6">
    <location>
        <begin position="77"/>
        <end position="99"/>
    </location>
</feature>
<protein>
    <submittedName>
        <fullName evidence="8">Putative transporter YycB</fullName>
    </submittedName>
</protein>
<dbReference type="STRING" id="481719.LASUN_19570"/>
<dbReference type="SUPFAM" id="SSF103473">
    <property type="entry name" value="MFS general substrate transporter"/>
    <property type="match status" value="1"/>
</dbReference>
<feature type="transmembrane region" description="Helical" evidence="6">
    <location>
        <begin position="50"/>
        <end position="70"/>
    </location>
</feature>
<dbReference type="GO" id="GO:0005886">
    <property type="term" value="C:plasma membrane"/>
    <property type="evidence" value="ECO:0007669"/>
    <property type="project" value="UniProtKB-SubCell"/>
</dbReference>
<dbReference type="PROSITE" id="PS50850">
    <property type="entry name" value="MFS"/>
    <property type="match status" value="1"/>
</dbReference>
<dbReference type="GO" id="GO:0022857">
    <property type="term" value="F:transmembrane transporter activity"/>
    <property type="evidence" value="ECO:0007669"/>
    <property type="project" value="InterPro"/>
</dbReference>
<dbReference type="Proteomes" id="UP000177010">
    <property type="component" value="Unassembled WGS sequence"/>
</dbReference>
<dbReference type="AlphaFoldDB" id="A0A1E7XBF5"/>
<proteinExistence type="predicted"/>
<evidence type="ECO:0000256" key="1">
    <source>
        <dbReference type="ARBA" id="ARBA00004651"/>
    </source>
</evidence>
<feature type="transmembrane region" description="Helical" evidence="6">
    <location>
        <begin position="306"/>
        <end position="330"/>
    </location>
</feature>
<feature type="domain" description="Major facilitator superfamily (MFS) profile" evidence="7">
    <location>
        <begin position="12"/>
        <end position="397"/>
    </location>
</feature>
<dbReference type="Pfam" id="PF07690">
    <property type="entry name" value="MFS_1"/>
    <property type="match status" value="1"/>
</dbReference>
<sequence length="401" mass="43713">MREETTVPNRQKVILGALLIFLVGANMRTAITIIPPILTNIQNTFSLPEWFLGSLTTIPLICFGILSPTVTYFIKRFGILSVTVVDLLLLTVGNFIRVYSFTSLLVGTILIGGGIAMLNVLAPTLVSYLFPMKIGTYTGMYVFALSLSSSISAGFSAVVSHFITWQIMIQFVSVIPVITIVVALMLRRYGRKKPAVKETANPLNPKVQVSVWKRPLAWALGGFMGLQSLLFYSILTWLPPILMASGINQNTAGYLLGLLQLVALPISFVVPRIISSVAKQSIMIWTISVLFVIGIGSLMLASQSFWFAVAACVLLGLSTNMAFSEAMTLFSLKTRNPNETASASGMGQSIGYILAATGPMICGWLHGLTTNWFAVLIFLLLVTAVMTFVGLLVDREEYVFE</sequence>
<feature type="transmembrane region" description="Helical" evidence="6">
    <location>
        <begin position="216"/>
        <end position="239"/>
    </location>
</feature>
<feature type="transmembrane region" description="Helical" evidence="6">
    <location>
        <begin position="142"/>
        <end position="163"/>
    </location>
</feature>
<evidence type="ECO:0000256" key="2">
    <source>
        <dbReference type="ARBA" id="ARBA00022448"/>
    </source>
</evidence>
<evidence type="ECO:0000259" key="7">
    <source>
        <dbReference type="PROSITE" id="PS50850"/>
    </source>
</evidence>
<reference evidence="8 9" key="1">
    <citation type="submission" date="2016-09" db="EMBL/GenBank/DDBJ databases">
        <title>Genome Sequence of Lactobacillus sunkii Strain CG01.</title>
        <authorList>
            <person name="Poehlein A."/>
            <person name="Gabris C."/>
            <person name="Bengelsdorf F.R."/>
            <person name="Duerre P."/>
            <person name="Daniel R."/>
        </authorList>
    </citation>
    <scope>NUCLEOTIDE SEQUENCE [LARGE SCALE GENOMIC DNA]</scope>
    <source>
        <strain evidence="8 9">CG_D</strain>
    </source>
</reference>